<evidence type="ECO:0000313" key="14">
    <source>
        <dbReference type="Proteomes" id="UP000541535"/>
    </source>
</evidence>
<accession>A0A7W5FVZ8</accession>
<comment type="caution">
    <text evidence="13">The sequence shown here is derived from an EMBL/GenBank/DDBJ whole genome shotgun (WGS) entry which is preliminary data.</text>
</comment>
<keyword evidence="8" id="KW-0472">Membrane</keyword>
<dbReference type="InterPro" id="IPR005565">
    <property type="entry name" value="Hemolysn_activator_HlyB_C"/>
</dbReference>
<dbReference type="PIRSF" id="PIRSF029745">
    <property type="entry name" value="FhaC"/>
    <property type="match status" value="1"/>
</dbReference>
<evidence type="ECO:0000256" key="2">
    <source>
        <dbReference type="ARBA" id="ARBA00009055"/>
    </source>
</evidence>
<reference evidence="13 14" key="1">
    <citation type="submission" date="2020-08" db="EMBL/GenBank/DDBJ databases">
        <title>Genomic Encyclopedia of Type Strains, Phase III (KMG-III): the genomes of soil and plant-associated and newly described type strains.</title>
        <authorList>
            <person name="Whitman W."/>
        </authorList>
    </citation>
    <scope>NUCLEOTIDE SEQUENCE [LARGE SCALE GENOMIC DNA]</scope>
    <source>
        <strain evidence="13 14">CECT 8897</strain>
    </source>
</reference>
<proteinExistence type="inferred from homology"/>
<evidence type="ECO:0000313" key="13">
    <source>
        <dbReference type="EMBL" id="MBB3121279.1"/>
    </source>
</evidence>
<evidence type="ECO:0000256" key="1">
    <source>
        <dbReference type="ARBA" id="ARBA00004442"/>
    </source>
</evidence>
<dbReference type="EMBL" id="JACHXD010000015">
    <property type="protein sequence ID" value="MBB3121279.1"/>
    <property type="molecule type" value="Genomic_DNA"/>
</dbReference>
<gene>
    <name evidence="13" type="ORF">FHS03_004357</name>
</gene>
<dbReference type="FunFam" id="2.40.160.50:FF:000009">
    <property type="entry name" value="Putative hemolysin activator protein"/>
    <property type="match status" value="1"/>
</dbReference>
<comment type="subcellular location">
    <subcellularLocation>
        <location evidence="1">Cell outer membrane</location>
    </subcellularLocation>
</comment>
<keyword evidence="6" id="KW-0653">Protein transport</keyword>
<protein>
    <submittedName>
        <fullName evidence="13">Hemolysin activation/secretion protein</fullName>
    </submittedName>
</protein>
<keyword evidence="7" id="KW-0406">Ion transport</keyword>
<dbReference type="PANTHER" id="PTHR34597">
    <property type="entry name" value="SLR1661 PROTEIN"/>
    <property type="match status" value="1"/>
</dbReference>
<dbReference type="PROSITE" id="PS51779">
    <property type="entry name" value="POTRA"/>
    <property type="match status" value="1"/>
</dbReference>
<evidence type="ECO:0000256" key="6">
    <source>
        <dbReference type="ARBA" id="ARBA00022927"/>
    </source>
</evidence>
<dbReference type="Pfam" id="PF03865">
    <property type="entry name" value="ShlB"/>
    <property type="match status" value="1"/>
</dbReference>
<sequence length="558" mass="61242">MQYRLKLYSTAAMLCSVFVPAVHAQDAAGIATQQLQRQQQRERVQAEQAEQRPDVRLQAPSTASATSYPADESPCFPIRDIQLQGEQASQFAWALKAGDEALGRCLGSAGVNVLLARIQDALVAKGWVTTRVLAAPQDLRSGTLVLQLVPGRIRAIRFADPAARTSWRSAIPVRPGDLLNLRDVEQALENFKRVPSAEADIEIVPGEAPGESDLLVKWRQAAPWRLSFSLDDSGSESTGKRQGGLSIALDNLLGWQDLLTISANRHLPGSGPATDHGTRSTALNYSLPYGYWLFSQQFSDYRYHQTVAGANQDYIYSGTSVNAEFKAARLVYRDAVRKTTLSLRAYQKRSRNFIDDTEVEVQRRRMGGFILGIAHKEFLGQATLDASLSYKKGSSAFGSLPAPEELFGDGTSRPTILNAELTLAIPLSKQLQLQSAWRAQRERTPLIPQDRFAIGGRYTVRGFDGESSLMAERGWLSRNDLVWSLPGAQQLYLALDYGSVSGRSAPQLLGTRLGGGAIGWRGQFHGLQYDLFAGAPIAKPEHYRTAAVTGGINLNYEF</sequence>
<dbReference type="GO" id="GO:0046819">
    <property type="term" value="P:protein secretion by the type V secretion system"/>
    <property type="evidence" value="ECO:0007669"/>
    <property type="project" value="TreeGrafter"/>
</dbReference>
<name>A0A7W5FVZ8_9BURK</name>
<dbReference type="InterPro" id="IPR051544">
    <property type="entry name" value="TPS_OM_transporter"/>
</dbReference>
<dbReference type="GO" id="GO:0009279">
    <property type="term" value="C:cell outer membrane"/>
    <property type="evidence" value="ECO:0007669"/>
    <property type="project" value="UniProtKB-SubCell"/>
</dbReference>
<dbReference type="InterPro" id="IPR034746">
    <property type="entry name" value="POTRA"/>
</dbReference>
<dbReference type="GO" id="GO:0098046">
    <property type="term" value="C:type V protein secretion system complex"/>
    <property type="evidence" value="ECO:0007669"/>
    <property type="project" value="TreeGrafter"/>
</dbReference>
<keyword evidence="5" id="KW-0812">Transmembrane</keyword>
<feature type="chain" id="PRO_5031160494" evidence="11">
    <location>
        <begin position="25"/>
        <end position="558"/>
    </location>
</feature>
<dbReference type="Gene3D" id="3.10.20.310">
    <property type="entry name" value="membrane protein fhac"/>
    <property type="match status" value="1"/>
</dbReference>
<keyword evidence="9" id="KW-0998">Cell outer membrane</keyword>
<feature type="signal peptide" evidence="11">
    <location>
        <begin position="1"/>
        <end position="24"/>
    </location>
</feature>
<dbReference type="PANTHER" id="PTHR34597:SF3">
    <property type="entry name" value="OUTER MEMBRANE TRANSPORTER CDIB"/>
    <property type="match status" value="1"/>
</dbReference>
<dbReference type="RefSeq" id="WP_229426334.1">
    <property type="nucleotide sequence ID" value="NZ_JACHXD010000015.1"/>
</dbReference>
<dbReference type="AlphaFoldDB" id="A0A7W5FVZ8"/>
<dbReference type="GO" id="GO:0008320">
    <property type="term" value="F:protein transmembrane transporter activity"/>
    <property type="evidence" value="ECO:0007669"/>
    <property type="project" value="TreeGrafter"/>
</dbReference>
<dbReference type="InterPro" id="IPR027282">
    <property type="entry name" value="TPS"/>
</dbReference>
<dbReference type="Proteomes" id="UP000541535">
    <property type="component" value="Unassembled WGS sequence"/>
</dbReference>
<evidence type="ECO:0000256" key="5">
    <source>
        <dbReference type="ARBA" id="ARBA00022692"/>
    </source>
</evidence>
<evidence type="ECO:0000256" key="3">
    <source>
        <dbReference type="ARBA" id="ARBA00022448"/>
    </source>
</evidence>
<feature type="region of interest" description="Disordered" evidence="10">
    <location>
        <begin position="39"/>
        <end position="70"/>
    </location>
</feature>
<keyword evidence="14" id="KW-1185">Reference proteome</keyword>
<comment type="similarity">
    <text evidence="2">Belongs to the TPS (TC 1.B.20) family.</text>
</comment>
<evidence type="ECO:0000256" key="10">
    <source>
        <dbReference type="SAM" id="MobiDB-lite"/>
    </source>
</evidence>
<evidence type="ECO:0000256" key="8">
    <source>
        <dbReference type="ARBA" id="ARBA00023136"/>
    </source>
</evidence>
<feature type="compositionally biased region" description="Basic and acidic residues" evidence="10">
    <location>
        <begin position="39"/>
        <end position="55"/>
    </location>
</feature>
<evidence type="ECO:0000256" key="9">
    <source>
        <dbReference type="ARBA" id="ARBA00023237"/>
    </source>
</evidence>
<keyword evidence="11" id="KW-0732">Signal</keyword>
<keyword evidence="3" id="KW-0813">Transport</keyword>
<dbReference type="GO" id="GO:0006811">
    <property type="term" value="P:monoatomic ion transport"/>
    <property type="evidence" value="ECO:0007669"/>
    <property type="project" value="UniProtKB-KW"/>
</dbReference>
<dbReference type="InterPro" id="IPR013686">
    <property type="entry name" value="Polypept-transport_assoc_ShlB"/>
</dbReference>
<feature type="compositionally biased region" description="Low complexity" evidence="10">
    <location>
        <begin position="59"/>
        <end position="70"/>
    </location>
</feature>
<evidence type="ECO:0000256" key="4">
    <source>
        <dbReference type="ARBA" id="ARBA00022452"/>
    </source>
</evidence>
<feature type="domain" description="POTRA" evidence="12">
    <location>
        <begin position="76"/>
        <end position="151"/>
    </location>
</feature>
<evidence type="ECO:0000256" key="11">
    <source>
        <dbReference type="SAM" id="SignalP"/>
    </source>
</evidence>
<dbReference type="InterPro" id="IPR035251">
    <property type="entry name" value="ShlB_POTRA"/>
</dbReference>
<keyword evidence="4" id="KW-1134">Transmembrane beta strand</keyword>
<organism evidence="13 14">
    <name type="scientific">Pseudoduganella violacea</name>
    <dbReference type="NCBI Taxonomy" id="1715466"/>
    <lineage>
        <taxon>Bacteria</taxon>
        <taxon>Pseudomonadati</taxon>
        <taxon>Pseudomonadota</taxon>
        <taxon>Betaproteobacteria</taxon>
        <taxon>Burkholderiales</taxon>
        <taxon>Oxalobacteraceae</taxon>
        <taxon>Telluria group</taxon>
        <taxon>Pseudoduganella</taxon>
    </lineage>
</organism>
<dbReference type="Pfam" id="PF08479">
    <property type="entry name" value="POTRA_2"/>
    <property type="match status" value="1"/>
</dbReference>
<evidence type="ECO:0000256" key="7">
    <source>
        <dbReference type="ARBA" id="ARBA00023065"/>
    </source>
</evidence>
<dbReference type="Pfam" id="PF17287">
    <property type="entry name" value="POTRA_3"/>
    <property type="match status" value="1"/>
</dbReference>
<evidence type="ECO:0000259" key="12">
    <source>
        <dbReference type="PROSITE" id="PS51779"/>
    </source>
</evidence>
<dbReference type="Gene3D" id="2.40.160.50">
    <property type="entry name" value="membrane protein fhac: a member of the omp85/tpsb transporter family"/>
    <property type="match status" value="1"/>
</dbReference>